<dbReference type="Proteomes" id="UP001589627">
    <property type="component" value="Unassembled WGS sequence"/>
</dbReference>
<evidence type="ECO:0000313" key="3">
    <source>
        <dbReference type="Proteomes" id="UP001589627"/>
    </source>
</evidence>
<comment type="caution">
    <text evidence="2">The sequence shown here is derived from an EMBL/GenBank/DDBJ whole genome shotgun (WGS) entry which is preliminary data.</text>
</comment>
<dbReference type="EMBL" id="JBHLZP010000840">
    <property type="protein sequence ID" value="MFB9839882.1"/>
    <property type="molecule type" value="Genomic_DNA"/>
</dbReference>
<evidence type="ECO:0000313" key="2">
    <source>
        <dbReference type="EMBL" id="MFB9839882.1"/>
    </source>
</evidence>
<dbReference type="RefSeq" id="WP_378213075.1">
    <property type="nucleotide sequence ID" value="NZ_JBHLZP010000840.1"/>
</dbReference>
<proteinExistence type="predicted"/>
<name>A0ABV5Z100_9ACTN</name>
<protein>
    <submittedName>
        <fullName evidence="2">Uncharacterized protein</fullName>
    </submittedName>
</protein>
<feature type="compositionally biased region" description="Basic and acidic residues" evidence="1">
    <location>
        <begin position="9"/>
        <end position="22"/>
    </location>
</feature>
<feature type="region of interest" description="Disordered" evidence="1">
    <location>
        <begin position="1"/>
        <end position="22"/>
    </location>
</feature>
<organism evidence="2 3">
    <name type="scientific">Actinoallomurus acaciae</name>
    <dbReference type="NCBI Taxonomy" id="502577"/>
    <lineage>
        <taxon>Bacteria</taxon>
        <taxon>Bacillati</taxon>
        <taxon>Actinomycetota</taxon>
        <taxon>Actinomycetes</taxon>
        <taxon>Streptosporangiales</taxon>
        <taxon>Thermomonosporaceae</taxon>
        <taxon>Actinoallomurus</taxon>
    </lineage>
</organism>
<gene>
    <name evidence="2" type="ORF">ACFFNX_47820</name>
</gene>
<sequence>MAARRHHHRDETGLHERIEESTSRYTELAEELLAVQELYDQADTVLYDLGIIEKEAEDA</sequence>
<keyword evidence="3" id="KW-1185">Reference proteome</keyword>
<evidence type="ECO:0000256" key="1">
    <source>
        <dbReference type="SAM" id="MobiDB-lite"/>
    </source>
</evidence>
<accession>A0ABV5Z100</accession>
<reference evidence="2 3" key="1">
    <citation type="submission" date="2024-09" db="EMBL/GenBank/DDBJ databases">
        <authorList>
            <person name="Sun Q."/>
            <person name="Mori K."/>
        </authorList>
    </citation>
    <scope>NUCLEOTIDE SEQUENCE [LARGE SCALE GENOMIC DNA]</scope>
    <source>
        <strain evidence="2 3">TBRC 0563</strain>
    </source>
</reference>